<accession>A0A840EIC5</accession>
<dbReference type="InterPro" id="IPR043129">
    <property type="entry name" value="ATPase_NBD"/>
</dbReference>
<dbReference type="Pfam" id="PF03702">
    <property type="entry name" value="AnmK"/>
    <property type="match status" value="1"/>
</dbReference>
<dbReference type="GO" id="GO:0005524">
    <property type="term" value="F:ATP binding"/>
    <property type="evidence" value="ECO:0007669"/>
    <property type="project" value="InterPro"/>
</dbReference>
<gene>
    <name evidence="1" type="ORF">GGR28_003281</name>
</gene>
<dbReference type="GO" id="GO:0009254">
    <property type="term" value="P:peptidoglycan turnover"/>
    <property type="evidence" value="ECO:0007669"/>
    <property type="project" value="InterPro"/>
</dbReference>
<dbReference type="GO" id="GO:0016773">
    <property type="term" value="F:phosphotransferase activity, alcohol group as acceptor"/>
    <property type="evidence" value="ECO:0007669"/>
    <property type="project" value="InterPro"/>
</dbReference>
<dbReference type="EC" id="2.7.1.170" evidence="1"/>
<evidence type="ECO:0000313" key="2">
    <source>
        <dbReference type="Proteomes" id="UP000576209"/>
    </source>
</evidence>
<keyword evidence="1" id="KW-0418">Kinase</keyword>
<evidence type="ECO:0000313" key="1">
    <source>
        <dbReference type="EMBL" id="MBB4080646.1"/>
    </source>
</evidence>
<sequence>MATTRHTVLGIMSGSSLDGIDLAVCEFSLSSGDPRPIAEWSITAATTDPYPPEWKERLQSSDSLSGRELWRLHSDLGRYVGDRAAAFLKKHEVYPLLAGYHGHTVFHEPGAGFSVQLGDGAQLAARVGLPVVTELRSADVAAGGQGAPLAPVADHHLFPDHSLFLNLGGIANFSVRQAEGTFTAGDVSGCCQILDRLAQLNGAPYDAGGKLARSGTFLPELAANIDALPYHARPYPKSLSNQWVVETLWPLLRDHPTPVTDRLATFTRWLASRIAKDLREVSGGNAGADLLITGGGAHNKYLLECIREGAPELNFAPTEDKMTADFKEAALVALCALFRREGISNSLASATGAAADTVNGALYAA</sequence>
<comment type="caution">
    <text evidence="1">The sequence shown here is derived from an EMBL/GenBank/DDBJ whole genome shotgun (WGS) entry which is preliminary data.</text>
</comment>
<dbReference type="PANTHER" id="PTHR30605:SF0">
    <property type="entry name" value="ANHYDRO-N-ACETYLMURAMIC ACID KINASE"/>
    <property type="match status" value="1"/>
</dbReference>
<reference evidence="1 2" key="1">
    <citation type="submission" date="2020-08" db="EMBL/GenBank/DDBJ databases">
        <title>Genomic Encyclopedia of Type Strains, Phase IV (KMG-IV): sequencing the most valuable type-strain genomes for metagenomic binning, comparative biology and taxonomic classification.</title>
        <authorList>
            <person name="Goeker M."/>
        </authorList>
    </citation>
    <scope>NUCLEOTIDE SEQUENCE [LARGE SCALE GENOMIC DNA]</scope>
    <source>
        <strain evidence="1 2">DSM 105137</strain>
    </source>
</reference>
<dbReference type="PANTHER" id="PTHR30605">
    <property type="entry name" value="ANHYDRO-N-ACETYLMURAMIC ACID KINASE"/>
    <property type="match status" value="1"/>
</dbReference>
<protein>
    <submittedName>
        <fullName evidence="1">Anhydro-N-acetylmuramic acid kinase</fullName>
        <ecNumber evidence="1">2.7.1.170</ecNumber>
    </submittedName>
</protein>
<dbReference type="InterPro" id="IPR005338">
    <property type="entry name" value="Anhydro_N_Ac-Mur_kinase"/>
</dbReference>
<keyword evidence="1" id="KW-0808">Transferase</keyword>
<dbReference type="GO" id="GO:0006040">
    <property type="term" value="P:amino sugar metabolic process"/>
    <property type="evidence" value="ECO:0007669"/>
    <property type="project" value="InterPro"/>
</dbReference>
<name>A0A840EIC5_9BACT</name>
<organism evidence="1 2">
    <name type="scientific">Neolewinella aquimaris</name>
    <dbReference type="NCBI Taxonomy" id="1835722"/>
    <lineage>
        <taxon>Bacteria</taxon>
        <taxon>Pseudomonadati</taxon>
        <taxon>Bacteroidota</taxon>
        <taxon>Saprospiria</taxon>
        <taxon>Saprospirales</taxon>
        <taxon>Lewinellaceae</taxon>
        <taxon>Neolewinella</taxon>
    </lineage>
</organism>
<dbReference type="GO" id="GO:0016301">
    <property type="term" value="F:kinase activity"/>
    <property type="evidence" value="ECO:0007669"/>
    <property type="project" value="UniProtKB-KW"/>
</dbReference>
<dbReference type="Proteomes" id="UP000576209">
    <property type="component" value="Unassembled WGS sequence"/>
</dbReference>
<dbReference type="Gene3D" id="3.30.420.40">
    <property type="match status" value="2"/>
</dbReference>
<proteinExistence type="predicted"/>
<dbReference type="AlphaFoldDB" id="A0A840EIC5"/>
<keyword evidence="2" id="KW-1185">Reference proteome</keyword>
<dbReference type="SUPFAM" id="SSF53067">
    <property type="entry name" value="Actin-like ATPase domain"/>
    <property type="match status" value="1"/>
</dbReference>
<dbReference type="EMBL" id="JACIFF010000009">
    <property type="protein sequence ID" value="MBB4080646.1"/>
    <property type="molecule type" value="Genomic_DNA"/>
</dbReference>
<dbReference type="RefSeq" id="WP_183496874.1">
    <property type="nucleotide sequence ID" value="NZ_JACIFF010000009.1"/>
</dbReference>